<evidence type="ECO:0000313" key="1">
    <source>
        <dbReference type="EMBL" id="MFC3762652.1"/>
    </source>
</evidence>
<accession>A0ABV7YCJ5</accession>
<organism evidence="1 2">
    <name type="scientific">Tenggerimyces flavus</name>
    <dbReference type="NCBI Taxonomy" id="1708749"/>
    <lineage>
        <taxon>Bacteria</taxon>
        <taxon>Bacillati</taxon>
        <taxon>Actinomycetota</taxon>
        <taxon>Actinomycetes</taxon>
        <taxon>Propionibacteriales</taxon>
        <taxon>Nocardioidaceae</taxon>
        <taxon>Tenggerimyces</taxon>
    </lineage>
</organism>
<evidence type="ECO:0000313" key="2">
    <source>
        <dbReference type="Proteomes" id="UP001595699"/>
    </source>
</evidence>
<name>A0ABV7YCJ5_9ACTN</name>
<reference evidence="2" key="1">
    <citation type="journal article" date="2019" name="Int. J. Syst. Evol. Microbiol.">
        <title>The Global Catalogue of Microorganisms (GCM) 10K type strain sequencing project: providing services to taxonomists for standard genome sequencing and annotation.</title>
        <authorList>
            <consortium name="The Broad Institute Genomics Platform"/>
            <consortium name="The Broad Institute Genome Sequencing Center for Infectious Disease"/>
            <person name="Wu L."/>
            <person name="Ma J."/>
        </authorList>
    </citation>
    <scope>NUCLEOTIDE SEQUENCE [LARGE SCALE GENOMIC DNA]</scope>
    <source>
        <strain evidence="2">CGMCC 4.7241</strain>
    </source>
</reference>
<proteinExistence type="predicted"/>
<protein>
    <submittedName>
        <fullName evidence="1">Uncharacterized protein</fullName>
    </submittedName>
</protein>
<dbReference type="Proteomes" id="UP001595699">
    <property type="component" value="Unassembled WGS sequence"/>
</dbReference>
<comment type="caution">
    <text evidence="1">The sequence shown here is derived from an EMBL/GenBank/DDBJ whole genome shotgun (WGS) entry which is preliminary data.</text>
</comment>
<gene>
    <name evidence="1" type="ORF">ACFOUW_17545</name>
</gene>
<sequence length="106" mass="11865">MPQQPPEARPLGPDAEGQWVRRWRSPSWNSAVDAWVGARLAERERRVCGEPVTYRARFWSVVRCYPTAEGLVWFKENNPGHLFEAGLVTAMARLAGRCGRAGRGGS</sequence>
<dbReference type="EMBL" id="JBHRZH010000015">
    <property type="protein sequence ID" value="MFC3762652.1"/>
    <property type="molecule type" value="Genomic_DNA"/>
</dbReference>
<keyword evidence="2" id="KW-1185">Reference proteome</keyword>
<dbReference type="RefSeq" id="WP_205118929.1">
    <property type="nucleotide sequence ID" value="NZ_JAFBCM010000001.1"/>
</dbReference>